<keyword evidence="2" id="KW-1185">Reference proteome</keyword>
<evidence type="ECO:0000313" key="1">
    <source>
        <dbReference type="EMBL" id="GBM93337.1"/>
    </source>
</evidence>
<gene>
    <name evidence="1" type="ORF">AVEN_217338_1</name>
</gene>
<name>A0A4Y2JU51_ARAVE</name>
<proteinExistence type="predicted"/>
<organism evidence="1 2">
    <name type="scientific">Araneus ventricosus</name>
    <name type="common">Orbweaver spider</name>
    <name type="synonym">Epeira ventricosa</name>
    <dbReference type="NCBI Taxonomy" id="182803"/>
    <lineage>
        <taxon>Eukaryota</taxon>
        <taxon>Metazoa</taxon>
        <taxon>Ecdysozoa</taxon>
        <taxon>Arthropoda</taxon>
        <taxon>Chelicerata</taxon>
        <taxon>Arachnida</taxon>
        <taxon>Araneae</taxon>
        <taxon>Araneomorphae</taxon>
        <taxon>Entelegynae</taxon>
        <taxon>Araneoidea</taxon>
        <taxon>Araneidae</taxon>
        <taxon>Araneus</taxon>
    </lineage>
</organism>
<sequence>MRHEEFVIIGSNRVSSSFFYSPSRKPLAACSTTSGKVTSSIRFDCFPLLLQRQFFYVRIEICLPGALVFMSEELWEDWLEIRGVIEVFFIAD</sequence>
<protein>
    <submittedName>
        <fullName evidence="1">Uncharacterized protein</fullName>
    </submittedName>
</protein>
<dbReference type="EMBL" id="BGPR01003866">
    <property type="protein sequence ID" value="GBM93337.1"/>
    <property type="molecule type" value="Genomic_DNA"/>
</dbReference>
<comment type="caution">
    <text evidence="1">The sequence shown here is derived from an EMBL/GenBank/DDBJ whole genome shotgun (WGS) entry which is preliminary data.</text>
</comment>
<accession>A0A4Y2JU51</accession>
<dbReference type="Proteomes" id="UP000499080">
    <property type="component" value="Unassembled WGS sequence"/>
</dbReference>
<dbReference type="AlphaFoldDB" id="A0A4Y2JU51"/>
<reference evidence="1 2" key="1">
    <citation type="journal article" date="2019" name="Sci. Rep.">
        <title>Orb-weaving spider Araneus ventricosus genome elucidates the spidroin gene catalogue.</title>
        <authorList>
            <person name="Kono N."/>
            <person name="Nakamura H."/>
            <person name="Ohtoshi R."/>
            <person name="Moran D.A.P."/>
            <person name="Shinohara A."/>
            <person name="Yoshida Y."/>
            <person name="Fujiwara M."/>
            <person name="Mori M."/>
            <person name="Tomita M."/>
            <person name="Arakawa K."/>
        </authorList>
    </citation>
    <scope>NUCLEOTIDE SEQUENCE [LARGE SCALE GENOMIC DNA]</scope>
</reference>
<evidence type="ECO:0000313" key="2">
    <source>
        <dbReference type="Proteomes" id="UP000499080"/>
    </source>
</evidence>